<dbReference type="GO" id="GO:0008270">
    <property type="term" value="F:zinc ion binding"/>
    <property type="evidence" value="ECO:0007669"/>
    <property type="project" value="UniProtKB-KW"/>
</dbReference>
<dbReference type="Proteomes" id="UP000799764">
    <property type="component" value="Unassembled WGS sequence"/>
</dbReference>
<dbReference type="GO" id="GO:0000981">
    <property type="term" value="F:DNA-binding transcription factor activity, RNA polymerase II-specific"/>
    <property type="evidence" value="ECO:0007669"/>
    <property type="project" value="TreeGrafter"/>
</dbReference>
<name>A0A9P4PW92_9PLEO</name>
<gene>
    <name evidence="6" type="ORF">P171DRAFT_402912</name>
</gene>
<protein>
    <recommendedName>
        <fullName evidence="5">MYND-type domain-containing protein</fullName>
    </recommendedName>
</protein>
<dbReference type="EMBL" id="MU001493">
    <property type="protein sequence ID" value="KAF2450493.1"/>
    <property type="molecule type" value="Genomic_DNA"/>
</dbReference>
<keyword evidence="3" id="KW-0862">Zinc</keyword>
<feature type="domain" description="MYND-type" evidence="5">
    <location>
        <begin position="6"/>
        <end position="47"/>
    </location>
</feature>
<evidence type="ECO:0000256" key="3">
    <source>
        <dbReference type="ARBA" id="ARBA00022833"/>
    </source>
</evidence>
<keyword evidence="7" id="KW-1185">Reference proteome</keyword>
<dbReference type="Pfam" id="PF01753">
    <property type="entry name" value="zf-MYND"/>
    <property type="match status" value="1"/>
</dbReference>
<keyword evidence="1" id="KW-0479">Metal-binding</keyword>
<dbReference type="PANTHER" id="PTHR10237:SF14">
    <property type="entry name" value="MYND-TYPE DOMAIN-CONTAINING PROTEIN"/>
    <property type="match status" value="1"/>
</dbReference>
<dbReference type="GO" id="GO:0005634">
    <property type="term" value="C:nucleus"/>
    <property type="evidence" value="ECO:0007669"/>
    <property type="project" value="TreeGrafter"/>
</dbReference>
<reference evidence="6" key="1">
    <citation type="journal article" date="2020" name="Stud. Mycol.">
        <title>101 Dothideomycetes genomes: a test case for predicting lifestyles and emergence of pathogens.</title>
        <authorList>
            <person name="Haridas S."/>
            <person name="Albert R."/>
            <person name="Binder M."/>
            <person name="Bloem J."/>
            <person name="Labutti K."/>
            <person name="Salamov A."/>
            <person name="Andreopoulos B."/>
            <person name="Baker S."/>
            <person name="Barry K."/>
            <person name="Bills G."/>
            <person name="Bluhm B."/>
            <person name="Cannon C."/>
            <person name="Castanera R."/>
            <person name="Culley D."/>
            <person name="Daum C."/>
            <person name="Ezra D."/>
            <person name="Gonzalez J."/>
            <person name="Henrissat B."/>
            <person name="Kuo A."/>
            <person name="Liang C."/>
            <person name="Lipzen A."/>
            <person name="Lutzoni F."/>
            <person name="Magnuson J."/>
            <person name="Mondo S."/>
            <person name="Nolan M."/>
            <person name="Ohm R."/>
            <person name="Pangilinan J."/>
            <person name="Park H.-J."/>
            <person name="Ramirez L."/>
            <person name="Alfaro M."/>
            <person name="Sun H."/>
            <person name="Tritt A."/>
            <person name="Yoshinaga Y."/>
            <person name="Zwiers L.-H."/>
            <person name="Turgeon B."/>
            <person name="Goodwin S."/>
            <person name="Spatafora J."/>
            <person name="Crous P."/>
            <person name="Grigoriev I."/>
        </authorList>
    </citation>
    <scope>NUCLEOTIDE SEQUENCE</scope>
    <source>
        <strain evidence="6">CBS 690.94</strain>
    </source>
</reference>
<sequence>MADAVCATCKKTPDEAPNMKRCAKCQVTWYCNRECQKTDWKSHKKICAPQAGSFSGPTLDDAAKAYKETHAGASGPNVDHAETYKQRSIQNLEKHIPNPFTRIDKGTYLHDRPEGDVFKLLIDAFRMRQQDVHKIQGKTTPSSVYTGAASSIVPFQAFLARVEKKRGYLPSWWNADKRKACEEFGESGGNFSSLRKKATKEDVMEHYKDERMPMQLRMFAEEALGEPAPGTMPGAGASMRGMMTLMEAGGRGDGLSYSLMNVGERRRG</sequence>
<evidence type="ECO:0000313" key="7">
    <source>
        <dbReference type="Proteomes" id="UP000799764"/>
    </source>
</evidence>
<dbReference type="PROSITE" id="PS50865">
    <property type="entry name" value="ZF_MYND_2"/>
    <property type="match status" value="1"/>
</dbReference>
<proteinExistence type="predicted"/>
<dbReference type="SUPFAM" id="SSF144232">
    <property type="entry name" value="HIT/MYND zinc finger-like"/>
    <property type="match status" value="1"/>
</dbReference>
<dbReference type="Gene3D" id="6.10.140.2220">
    <property type="match status" value="1"/>
</dbReference>
<dbReference type="PANTHER" id="PTHR10237">
    <property type="entry name" value="DEFORMED EPIDERMAL AUTOREGULATORY FACTOR 1 HOMOLOG SUPPRESSIN"/>
    <property type="match status" value="1"/>
</dbReference>
<evidence type="ECO:0000259" key="5">
    <source>
        <dbReference type="PROSITE" id="PS50865"/>
    </source>
</evidence>
<dbReference type="InterPro" id="IPR024119">
    <property type="entry name" value="TF_DEAF-1"/>
</dbReference>
<evidence type="ECO:0000313" key="6">
    <source>
        <dbReference type="EMBL" id="KAF2450493.1"/>
    </source>
</evidence>
<dbReference type="InterPro" id="IPR002893">
    <property type="entry name" value="Znf_MYND"/>
</dbReference>
<keyword evidence="2 4" id="KW-0863">Zinc-finger</keyword>
<evidence type="ECO:0000256" key="2">
    <source>
        <dbReference type="ARBA" id="ARBA00022771"/>
    </source>
</evidence>
<dbReference type="AlphaFoldDB" id="A0A9P4PW92"/>
<accession>A0A9P4PW92</accession>
<evidence type="ECO:0000256" key="1">
    <source>
        <dbReference type="ARBA" id="ARBA00022723"/>
    </source>
</evidence>
<organism evidence="6 7">
    <name type="scientific">Karstenula rhodostoma CBS 690.94</name>
    <dbReference type="NCBI Taxonomy" id="1392251"/>
    <lineage>
        <taxon>Eukaryota</taxon>
        <taxon>Fungi</taxon>
        <taxon>Dikarya</taxon>
        <taxon>Ascomycota</taxon>
        <taxon>Pezizomycotina</taxon>
        <taxon>Dothideomycetes</taxon>
        <taxon>Pleosporomycetidae</taxon>
        <taxon>Pleosporales</taxon>
        <taxon>Massarineae</taxon>
        <taxon>Didymosphaeriaceae</taxon>
        <taxon>Karstenula</taxon>
    </lineage>
</organism>
<dbReference type="OrthoDB" id="432970at2759"/>
<comment type="caution">
    <text evidence="6">The sequence shown here is derived from an EMBL/GenBank/DDBJ whole genome shotgun (WGS) entry which is preliminary data.</text>
</comment>
<evidence type="ECO:0000256" key="4">
    <source>
        <dbReference type="PROSITE-ProRule" id="PRU00134"/>
    </source>
</evidence>
<dbReference type="PROSITE" id="PS01360">
    <property type="entry name" value="ZF_MYND_1"/>
    <property type="match status" value="1"/>
</dbReference>